<protein>
    <submittedName>
        <fullName evidence="3">SMP-30/gluconolactonase/LRE family protein</fullName>
    </submittedName>
</protein>
<dbReference type="PANTHER" id="PTHR47572:SF4">
    <property type="entry name" value="LACTONASE DRP35"/>
    <property type="match status" value="1"/>
</dbReference>
<dbReference type="Pfam" id="PF08450">
    <property type="entry name" value="SGL"/>
    <property type="match status" value="1"/>
</dbReference>
<dbReference type="SUPFAM" id="SSF63829">
    <property type="entry name" value="Calcium-dependent phosphotriesterase"/>
    <property type="match status" value="1"/>
</dbReference>
<evidence type="ECO:0000256" key="1">
    <source>
        <dbReference type="ARBA" id="ARBA00022801"/>
    </source>
</evidence>
<dbReference type="EMBL" id="JADWYK010000007">
    <property type="protein sequence ID" value="MBG8554375.1"/>
    <property type="molecule type" value="Genomic_DNA"/>
</dbReference>
<gene>
    <name evidence="3" type="ORF">I5L79_12510</name>
</gene>
<dbReference type="PANTHER" id="PTHR47572">
    <property type="entry name" value="LIPOPROTEIN-RELATED"/>
    <property type="match status" value="1"/>
</dbReference>
<dbReference type="InterPro" id="IPR051262">
    <property type="entry name" value="SMP-30/CGR1_Lactonase"/>
</dbReference>
<proteinExistence type="predicted"/>
<name>A0ABS0L2P1_9BACT</name>
<sequence length="98" mass="10458">MGGPDDGPGPCAADGRLTNRQLFVAQGSDGMTIDHEGNVYLTGQGVTVYSPAGQRLQHIDVPAAWTANLCFGGRNRKTLFITASEAVYVLPMRVHGVW</sequence>
<dbReference type="Proteomes" id="UP000601099">
    <property type="component" value="Unassembled WGS sequence"/>
</dbReference>
<keyword evidence="1" id="KW-0378">Hydrolase</keyword>
<dbReference type="Gene3D" id="2.120.10.30">
    <property type="entry name" value="TolB, C-terminal domain"/>
    <property type="match status" value="1"/>
</dbReference>
<reference evidence="3 4" key="1">
    <citation type="submission" date="2020-11" db="EMBL/GenBank/DDBJ databases">
        <title>Hymenobacter sp.</title>
        <authorList>
            <person name="Kim M.K."/>
        </authorList>
    </citation>
    <scope>NUCLEOTIDE SEQUENCE [LARGE SCALE GENOMIC DNA]</scope>
    <source>
        <strain evidence="3 4">BT594</strain>
    </source>
</reference>
<keyword evidence="4" id="KW-1185">Reference proteome</keyword>
<evidence type="ECO:0000313" key="4">
    <source>
        <dbReference type="Proteomes" id="UP000601099"/>
    </source>
</evidence>
<evidence type="ECO:0000313" key="3">
    <source>
        <dbReference type="EMBL" id="MBG8554375.1"/>
    </source>
</evidence>
<feature type="domain" description="SMP-30/Gluconolactonase/LRE-like region" evidence="2">
    <location>
        <begin position="13"/>
        <end position="84"/>
    </location>
</feature>
<organism evidence="3 4">
    <name type="scientific">Hymenobacter guriensis</name>
    <dbReference type="NCBI Taxonomy" id="2793065"/>
    <lineage>
        <taxon>Bacteria</taxon>
        <taxon>Pseudomonadati</taxon>
        <taxon>Bacteroidota</taxon>
        <taxon>Cytophagia</taxon>
        <taxon>Cytophagales</taxon>
        <taxon>Hymenobacteraceae</taxon>
        <taxon>Hymenobacter</taxon>
    </lineage>
</organism>
<comment type="caution">
    <text evidence="3">The sequence shown here is derived from an EMBL/GenBank/DDBJ whole genome shotgun (WGS) entry which is preliminary data.</text>
</comment>
<accession>A0ABS0L2P1</accession>
<evidence type="ECO:0000259" key="2">
    <source>
        <dbReference type="Pfam" id="PF08450"/>
    </source>
</evidence>
<dbReference type="InterPro" id="IPR011042">
    <property type="entry name" value="6-blade_b-propeller_TolB-like"/>
</dbReference>
<dbReference type="InterPro" id="IPR013658">
    <property type="entry name" value="SGL"/>
</dbReference>